<evidence type="ECO:0000313" key="4">
    <source>
        <dbReference type="Proteomes" id="UP000224006"/>
    </source>
</evidence>
<feature type="chain" id="PRO_5012721694" description="SAG-related sequence" evidence="2">
    <location>
        <begin position="27"/>
        <end position="510"/>
    </location>
</feature>
<dbReference type="InterPro" id="IPR036755">
    <property type="entry name" value="SRS_dom_sf"/>
</dbReference>
<feature type="region of interest" description="Disordered" evidence="1">
    <location>
        <begin position="306"/>
        <end position="348"/>
    </location>
</feature>
<dbReference type="Proteomes" id="UP000224006">
    <property type="component" value="Chromosome II"/>
</dbReference>
<organism evidence="3 4">
    <name type="scientific">Besnoitia besnoiti</name>
    <name type="common">Apicomplexan protozoan</name>
    <dbReference type="NCBI Taxonomy" id="94643"/>
    <lineage>
        <taxon>Eukaryota</taxon>
        <taxon>Sar</taxon>
        <taxon>Alveolata</taxon>
        <taxon>Apicomplexa</taxon>
        <taxon>Conoidasida</taxon>
        <taxon>Coccidia</taxon>
        <taxon>Eucoccidiorida</taxon>
        <taxon>Eimeriorina</taxon>
        <taxon>Sarcocystidae</taxon>
        <taxon>Besnoitia</taxon>
    </lineage>
</organism>
<feature type="compositionally biased region" description="Polar residues" evidence="1">
    <location>
        <begin position="312"/>
        <end position="321"/>
    </location>
</feature>
<comment type="caution">
    <text evidence="3">The sequence shown here is derived from an EMBL/GenBank/DDBJ whole genome shotgun (WGS) entry which is preliminary data.</text>
</comment>
<dbReference type="AlphaFoldDB" id="A0A2A9MMX9"/>
<keyword evidence="4" id="KW-1185">Reference proteome</keyword>
<dbReference type="Gene3D" id="2.60.40.1320">
    <property type="entry name" value="SRS domain"/>
    <property type="match status" value="3"/>
</dbReference>
<sequence>MARFQAAALFTVSSLALVLFGLLVSAAPGPPSPSLAANEEIQICERKLSSGGLQLTLKNGVQRIAFKCSDSVATLKPSTTQVYTKNDGSGTLLLNEACHGAALVDSKGDEPKTYTLEVPLAGRKEQVLYWNCQVPVSPASVAKEQLQQQQQQQEESSMKDCTVQIMVKQSEPGNAESVQKPDTSLPPPGVPGGAPTSEKVYQCEPKPEGAVVPVLLPSTEQTVFFNCGPTDTRLTPDPQYKQFYEDEQCTDPELLSKVCPGTTLVPKEGETNPTTYKLTVPVRGRHKRIMYFKCTARGVILQLRSTGKMPDQNPSSCTLQITVDGPVDPDNDDDDLSPHDSDDDQDDQMDDLFETCEIDDDENKMEHITLPSKRKRVSFSCGTAGAPTLTPEASENKFCVDPSCSEQKLLSSLFPGATFVATPSSGTTIYSLSFKSKLRADHELYYVCTATKAVQDRDDAGAVEGTQKKKKCTIKLTIKGQNPLLSASAQKVTPPYFVCTFIVALIHMFS</sequence>
<dbReference type="GeneID" id="40308381"/>
<gene>
    <name evidence="3" type="ORF">BESB_034000</name>
</gene>
<name>A0A2A9MMX9_BESBE</name>
<feature type="compositionally biased region" description="Acidic residues" evidence="1">
    <location>
        <begin position="327"/>
        <end position="348"/>
    </location>
</feature>
<dbReference type="VEuPathDB" id="ToxoDB:BESB_034000"/>
<evidence type="ECO:0008006" key="5">
    <source>
        <dbReference type="Google" id="ProtNLM"/>
    </source>
</evidence>
<proteinExistence type="predicted"/>
<dbReference type="KEGG" id="bbes:BESB_034000"/>
<dbReference type="EMBL" id="NWUJ01000002">
    <property type="protein sequence ID" value="PFH36942.1"/>
    <property type="molecule type" value="Genomic_DNA"/>
</dbReference>
<protein>
    <recommendedName>
        <fullName evidence="5">SAG-related sequence</fullName>
    </recommendedName>
</protein>
<evidence type="ECO:0000313" key="3">
    <source>
        <dbReference type="EMBL" id="PFH36942.1"/>
    </source>
</evidence>
<reference evidence="3 4" key="1">
    <citation type="submission" date="2017-09" db="EMBL/GenBank/DDBJ databases">
        <title>Genome sequencing of Besnoitia besnoiti strain Bb-Ger1.</title>
        <authorList>
            <person name="Schares G."/>
            <person name="Venepally P."/>
            <person name="Lorenzi H.A."/>
        </authorList>
    </citation>
    <scope>NUCLEOTIDE SEQUENCE [LARGE SCALE GENOMIC DNA]</scope>
    <source>
        <strain evidence="3 4">Bb-Ger1</strain>
    </source>
</reference>
<feature type="signal peptide" evidence="2">
    <location>
        <begin position="1"/>
        <end position="26"/>
    </location>
</feature>
<evidence type="ECO:0000256" key="1">
    <source>
        <dbReference type="SAM" id="MobiDB-lite"/>
    </source>
</evidence>
<evidence type="ECO:0000256" key="2">
    <source>
        <dbReference type="SAM" id="SignalP"/>
    </source>
</evidence>
<accession>A0A2A9MMX9</accession>
<keyword evidence="2" id="KW-0732">Signal</keyword>
<feature type="region of interest" description="Disordered" evidence="1">
    <location>
        <begin position="171"/>
        <end position="199"/>
    </location>
</feature>
<dbReference type="RefSeq" id="XP_029220951.1">
    <property type="nucleotide sequence ID" value="XM_029361986.1"/>
</dbReference>